<comment type="similarity">
    <text evidence="10 11">Belongs to the YjjX NTPase family.</text>
</comment>
<gene>
    <name evidence="13" type="primary">yjjX</name>
    <name evidence="13" type="ORF">G3I74_12370</name>
</gene>
<evidence type="ECO:0000313" key="13">
    <source>
        <dbReference type="EMBL" id="NDY96527.1"/>
    </source>
</evidence>
<evidence type="ECO:0000256" key="6">
    <source>
        <dbReference type="ARBA" id="ARBA00023080"/>
    </source>
</evidence>
<dbReference type="FunFam" id="3.90.950.10:FF:000002">
    <property type="entry name" value="Inosine/xanthosine triphosphatase"/>
    <property type="match status" value="1"/>
</dbReference>
<evidence type="ECO:0000256" key="2">
    <source>
        <dbReference type="ARBA" id="ARBA00022723"/>
    </source>
</evidence>
<comment type="cofactor">
    <cofactor evidence="11">
        <name>Mg(2+)</name>
        <dbReference type="ChEBI" id="CHEBI:18420"/>
    </cofactor>
    <cofactor evidence="11">
        <name>Mn(2+)</name>
        <dbReference type="ChEBI" id="CHEBI:29035"/>
    </cofactor>
    <text evidence="11">Binds 1 divalent metal cation per subunit; can use either Mg(2+) or Mn(2+).</text>
</comment>
<dbReference type="NCBIfam" id="TIGR00258">
    <property type="entry name" value="inosine/xanthosine triphosphatase"/>
    <property type="match status" value="1"/>
</dbReference>
<evidence type="ECO:0000256" key="9">
    <source>
        <dbReference type="ARBA" id="ARBA00048781"/>
    </source>
</evidence>
<evidence type="ECO:0000259" key="12">
    <source>
        <dbReference type="Pfam" id="PF01931"/>
    </source>
</evidence>
<keyword evidence="4 11" id="KW-0378">Hydrolase</keyword>
<feature type="domain" description="Non-canonical purine NTP phosphatase/PRRC1" evidence="12">
    <location>
        <begin position="15"/>
        <end position="178"/>
    </location>
</feature>
<dbReference type="GO" id="GO:0103023">
    <property type="term" value="F:ITPase activity"/>
    <property type="evidence" value="ECO:0007669"/>
    <property type="project" value="UniProtKB-EC"/>
</dbReference>
<comment type="caution">
    <text evidence="13">The sequence shown here is derived from an EMBL/GenBank/DDBJ whole genome shotgun (WGS) entry which is preliminary data.</text>
</comment>
<dbReference type="PANTHER" id="PTHR34699:SF2">
    <property type="entry name" value="NON-CANONICAL PURINE NTP PHOSPHATASE_PRRC1 DOMAIN-CONTAINING PROTEIN"/>
    <property type="match status" value="1"/>
</dbReference>
<dbReference type="EMBL" id="JAAGSC010000043">
    <property type="protein sequence ID" value="NDY96527.1"/>
    <property type="molecule type" value="Genomic_DNA"/>
</dbReference>
<comment type="function">
    <text evidence="11">Phosphatase that hydrolyzes non-canonical purine nucleotides such as XTP and ITP to their respective diphosphate derivatives. Probably excludes non-canonical purines from DNA/RNA precursor pool, thus preventing their incorporation into DNA/RNA and avoiding chromosomal lesions.</text>
</comment>
<evidence type="ECO:0000256" key="1">
    <source>
        <dbReference type="ARBA" id="ARBA00001936"/>
    </source>
</evidence>
<evidence type="ECO:0000256" key="5">
    <source>
        <dbReference type="ARBA" id="ARBA00022842"/>
    </source>
</evidence>
<dbReference type="EC" id="3.6.1.73" evidence="11"/>
<proteinExistence type="inferred from homology"/>
<sequence length="187" mass="19709">MTSARTGVTRMVVSSTNPVKLRAAERGVRAVLPGVELEFVAAAVDSGVAEQPSSDAETLRGAENRARAARDAAPGADYWFGLEGGVEDSPRGMLTFAWIVVLDCDGRVGRARSAAFVLPEAVAARVRDGMELGHADDEVFARRDSKRHDGAIGLLTQGALDRAGLYAPAVTAAMIPFLNPGFYPPAE</sequence>
<evidence type="ECO:0000256" key="10">
    <source>
        <dbReference type="ARBA" id="ARBA00060855"/>
    </source>
</evidence>
<dbReference type="GO" id="GO:0000166">
    <property type="term" value="F:nucleotide binding"/>
    <property type="evidence" value="ECO:0007669"/>
    <property type="project" value="UniProtKB-KW"/>
</dbReference>
<dbReference type="InterPro" id="IPR002786">
    <property type="entry name" value="Non_canon_purine_NTPase"/>
</dbReference>
<comment type="cofactor">
    <cofactor evidence="1">
        <name>Mn(2+)</name>
        <dbReference type="ChEBI" id="CHEBI:29035"/>
    </cofactor>
</comment>
<keyword evidence="5 11" id="KW-0460">Magnesium</keyword>
<accession>A0A845UYN9</accession>
<keyword evidence="7 11" id="KW-0464">Manganese</keyword>
<dbReference type="GO" id="GO:0046872">
    <property type="term" value="F:metal ion binding"/>
    <property type="evidence" value="ECO:0007669"/>
    <property type="project" value="UniProtKB-KW"/>
</dbReference>
<dbReference type="Proteomes" id="UP000484885">
    <property type="component" value="Unassembled WGS sequence"/>
</dbReference>
<evidence type="ECO:0000256" key="7">
    <source>
        <dbReference type="ARBA" id="ARBA00023211"/>
    </source>
</evidence>
<keyword evidence="2 11" id="KW-0479">Metal-binding</keyword>
<protein>
    <recommendedName>
        <fullName evidence="11">Inosine/xanthosine triphosphatase</fullName>
        <shortName evidence="11">ITPase/XTPase</shortName>
        <ecNumber evidence="11">3.6.1.73</ecNumber>
    </recommendedName>
    <alternativeName>
        <fullName evidence="11">Non-canonical purine NTP phosphatase</fullName>
    </alternativeName>
    <alternativeName>
        <fullName evidence="11">Non-standard purine NTP phosphatase</fullName>
    </alternativeName>
    <alternativeName>
        <fullName evidence="11">Nucleoside-triphosphate phosphatase</fullName>
        <shortName evidence="11">NTPase</shortName>
    </alternativeName>
</protein>
<dbReference type="InterPro" id="IPR026533">
    <property type="entry name" value="NTPase/PRRC1"/>
</dbReference>
<dbReference type="Gene3D" id="3.90.950.10">
    <property type="match status" value="1"/>
</dbReference>
<dbReference type="GO" id="GO:0006772">
    <property type="term" value="P:thiamine metabolic process"/>
    <property type="evidence" value="ECO:0007669"/>
    <property type="project" value="TreeGrafter"/>
</dbReference>
<dbReference type="PANTHER" id="PTHR34699">
    <property type="match status" value="1"/>
</dbReference>
<dbReference type="GO" id="GO:0009117">
    <property type="term" value="P:nucleotide metabolic process"/>
    <property type="evidence" value="ECO:0007669"/>
    <property type="project" value="UniProtKB-KW"/>
</dbReference>
<comment type="catalytic activity">
    <reaction evidence="9 11">
        <text>XTP + H2O = XDP + phosphate + H(+)</text>
        <dbReference type="Rhea" id="RHEA:28406"/>
        <dbReference type="ChEBI" id="CHEBI:15377"/>
        <dbReference type="ChEBI" id="CHEBI:15378"/>
        <dbReference type="ChEBI" id="CHEBI:43474"/>
        <dbReference type="ChEBI" id="CHEBI:59884"/>
        <dbReference type="ChEBI" id="CHEBI:61314"/>
        <dbReference type="EC" id="3.6.1.73"/>
    </reaction>
</comment>
<dbReference type="SUPFAM" id="SSF52972">
    <property type="entry name" value="ITPase-like"/>
    <property type="match status" value="1"/>
</dbReference>
<comment type="subunit">
    <text evidence="11">Homodimer.</text>
</comment>
<evidence type="ECO:0000256" key="4">
    <source>
        <dbReference type="ARBA" id="ARBA00022801"/>
    </source>
</evidence>
<keyword evidence="14" id="KW-1185">Reference proteome</keyword>
<evidence type="ECO:0000256" key="8">
    <source>
        <dbReference type="ARBA" id="ARBA00048174"/>
    </source>
</evidence>
<keyword evidence="6 11" id="KW-0546">Nucleotide metabolism</keyword>
<evidence type="ECO:0000256" key="11">
    <source>
        <dbReference type="HAMAP-Rule" id="MF_00648"/>
    </source>
</evidence>
<dbReference type="Pfam" id="PF01931">
    <property type="entry name" value="NTPase_I-T"/>
    <property type="match status" value="1"/>
</dbReference>
<organism evidence="13 14">
    <name type="scientific">Wenzhouxiangella limi</name>
    <dbReference type="NCBI Taxonomy" id="2707351"/>
    <lineage>
        <taxon>Bacteria</taxon>
        <taxon>Pseudomonadati</taxon>
        <taxon>Pseudomonadota</taxon>
        <taxon>Gammaproteobacteria</taxon>
        <taxon>Chromatiales</taxon>
        <taxon>Wenzhouxiangellaceae</taxon>
        <taxon>Wenzhouxiangella</taxon>
    </lineage>
</organism>
<keyword evidence="3 11" id="KW-0547">Nucleotide-binding</keyword>
<comment type="caution">
    <text evidence="11">Lacks conserved residue(s) required for the propagation of feature annotation.</text>
</comment>
<comment type="catalytic activity">
    <reaction evidence="8 11">
        <text>ITP + H2O = IDP + phosphate + H(+)</text>
        <dbReference type="Rhea" id="RHEA:28330"/>
        <dbReference type="ChEBI" id="CHEBI:15377"/>
        <dbReference type="ChEBI" id="CHEBI:15378"/>
        <dbReference type="ChEBI" id="CHEBI:43474"/>
        <dbReference type="ChEBI" id="CHEBI:58280"/>
        <dbReference type="ChEBI" id="CHEBI:61402"/>
        <dbReference type="EC" id="3.6.1.73"/>
    </reaction>
</comment>
<feature type="binding site" evidence="11">
    <location>
        <position position="45"/>
    </location>
    <ligand>
        <name>Mg(2+)</name>
        <dbReference type="ChEBI" id="CHEBI:18420"/>
    </ligand>
</feature>
<reference evidence="13 14" key="1">
    <citation type="submission" date="2020-02" db="EMBL/GenBank/DDBJ databases">
        <authorList>
            <person name="Zhang X.-Y."/>
        </authorList>
    </citation>
    <scope>NUCLEOTIDE SEQUENCE [LARGE SCALE GENOMIC DNA]</scope>
    <source>
        <strain evidence="13 14">C33</strain>
    </source>
</reference>
<evidence type="ECO:0000256" key="3">
    <source>
        <dbReference type="ARBA" id="ARBA00022741"/>
    </source>
</evidence>
<dbReference type="AlphaFoldDB" id="A0A845UYN9"/>
<evidence type="ECO:0000313" key="14">
    <source>
        <dbReference type="Proteomes" id="UP000484885"/>
    </source>
</evidence>
<dbReference type="HAMAP" id="MF_00648">
    <property type="entry name" value="Non_canon_purine_NTPase_YjjX"/>
    <property type="match status" value="1"/>
</dbReference>
<name>A0A845UYN9_9GAMM</name>
<dbReference type="InterPro" id="IPR029001">
    <property type="entry name" value="ITPase-like_fam"/>
</dbReference>
<feature type="binding site" evidence="11">
    <location>
        <begin position="15"/>
        <end position="20"/>
    </location>
    <ligand>
        <name>substrate</name>
    </ligand>
</feature>
<dbReference type="InterPro" id="IPR050299">
    <property type="entry name" value="YjjX_NTPase"/>
</dbReference>